<comment type="caution">
    <text evidence="4">The sequence shown here is derived from an EMBL/GenBank/DDBJ whole genome shotgun (WGS) entry which is preliminary data.</text>
</comment>
<dbReference type="OrthoDB" id="438871at2759"/>
<feature type="repeat" description="ARM" evidence="1">
    <location>
        <begin position="138"/>
        <end position="182"/>
    </location>
</feature>
<dbReference type="SUPFAM" id="SSF48371">
    <property type="entry name" value="ARM repeat"/>
    <property type="match status" value="3"/>
</dbReference>
<proteinExistence type="predicted"/>
<dbReference type="EMBL" id="CAMXCT030002810">
    <property type="protein sequence ID" value="CAL4787925.1"/>
    <property type="molecule type" value="Genomic_DNA"/>
</dbReference>
<dbReference type="SMART" id="SM00185">
    <property type="entry name" value="ARM"/>
    <property type="match status" value="11"/>
</dbReference>
<evidence type="ECO:0000313" key="6">
    <source>
        <dbReference type="EMBL" id="CAL4787925.1"/>
    </source>
</evidence>
<dbReference type="Pfam" id="PF25598">
    <property type="entry name" value="ARM_PUB"/>
    <property type="match status" value="1"/>
</dbReference>
<feature type="repeat" description="ARM" evidence="1">
    <location>
        <begin position="222"/>
        <end position="264"/>
    </location>
</feature>
<feature type="repeat" description="ARM" evidence="1">
    <location>
        <begin position="643"/>
        <end position="685"/>
    </location>
</feature>
<evidence type="ECO:0000256" key="1">
    <source>
        <dbReference type="PROSITE-ProRule" id="PRU00259"/>
    </source>
</evidence>
<dbReference type="InterPro" id="IPR011989">
    <property type="entry name" value="ARM-like"/>
</dbReference>
<gene>
    <name evidence="4" type="ORF">C1SCF055_LOCUS26719</name>
</gene>
<dbReference type="EMBL" id="CAMXCT010002810">
    <property type="protein sequence ID" value="CAI4000613.1"/>
    <property type="molecule type" value="Genomic_DNA"/>
</dbReference>
<feature type="repeat" description="ARM" evidence="1">
    <location>
        <begin position="427"/>
        <end position="469"/>
    </location>
</feature>
<accession>A0A9P1D177</accession>
<dbReference type="Gene3D" id="1.25.10.10">
    <property type="entry name" value="Leucine-rich Repeat Variant"/>
    <property type="match status" value="5"/>
</dbReference>
<protein>
    <submittedName>
        <fullName evidence="6">Vacuolar protein 8</fullName>
    </submittedName>
</protein>
<organism evidence="4">
    <name type="scientific">Cladocopium goreaui</name>
    <dbReference type="NCBI Taxonomy" id="2562237"/>
    <lineage>
        <taxon>Eukaryota</taxon>
        <taxon>Sar</taxon>
        <taxon>Alveolata</taxon>
        <taxon>Dinophyceae</taxon>
        <taxon>Suessiales</taxon>
        <taxon>Symbiodiniaceae</taxon>
        <taxon>Cladocopium</taxon>
    </lineage>
</organism>
<dbReference type="PANTHER" id="PTHR23315">
    <property type="entry name" value="U BOX DOMAIN-CONTAINING"/>
    <property type="match status" value="1"/>
</dbReference>
<feature type="repeat" description="ARM" evidence="1">
    <location>
        <begin position="345"/>
        <end position="387"/>
    </location>
</feature>
<feature type="region of interest" description="Disordered" evidence="2">
    <location>
        <begin position="571"/>
        <end position="597"/>
    </location>
</feature>
<feature type="repeat" description="ARM" evidence="1">
    <location>
        <begin position="468"/>
        <end position="510"/>
    </location>
</feature>
<keyword evidence="7" id="KW-1185">Reference proteome</keyword>
<evidence type="ECO:0000313" key="4">
    <source>
        <dbReference type="EMBL" id="CAI4000613.1"/>
    </source>
</evidence>
<name>A0A9P1D177_9DINO</name>
<reference evidence="5" key="2">
    <citation type="submission" date="2024-04" db="EMBL/GenBank/DDBJ databases">
        <authorList>
            <person name="Chen Y."/>
            <person name="Shah S."/>
            <person name="Dougan E. K."/>
            <person name="Thang M."/>
            <person name="Chan C."/>
        </authorList>
    </citation>
    <scope>NUCLEOTIDE SEQUENCE [LARGE SCALE GENOMIC DNA]</scope>
</reference>
<feature type="domain" description="U-box" evidence="3">
    <location>
        <begin position="156"/>
        <end position="459"/>
    </location>
</feature>
<dbReference type="EMBL" id="CAMXCT020002810">
    <property type="protein sequence ID" value="CAL1153988.1"/>
    <property type="molecule type" value="Genomic_DNA"/>
</dbReference>
<feature type="repeat" description="ARM" evidence="1">
    <location>
        <begin position="181"/>
        <end position="223"/>
    </location>
</feature>
<dbReference type="InterPro" id="IPR058678">
    <property type="entry name" value="ARM_PUB"/>
</dbReference>
<dbReference type="InterPro" id="IPR000225">
    <property type="entry name" value="Armadillo"/>
</dbReference>
<sequence length="907" mass="92890">MPWSTISLPPGLTSTSASHCTTSSCVFRCRPLQWLTASSGPSSSPEANEASCAKSCEENLDCLTSFPGYHGCFEACNDHSHHEATAAASGIALAAGNRTLRGQLAGCRLLTPNVSNGIESSGASCTAPTLGAPQVMDDEIQNHVRSLRNPEASDREKKEAANSLANLAVKDQNRAAIAAAAGIPPLVALVTRGSDSAKEEAARALGILATNDQNRAAIAAAGGIPPLVALVTSGSDSAKKNAALALGNLARNDQNGAAIAAAVGIPPLVAMVTSGSDSAKEYAAGALGSLAWNGQNKAAIAAAGDIPPLVALVTSGSDSAKEDAAYALKNLATNDQNRAAIAAAGGIPPLVALVTSGSDSAKEFAARALGNLARNDQNRAAIAAAGGIPPLVTLITSGSDSAKEYAAGALGSLARNDQNGAAIAAAGGIPPLVALVTSGRDSAKEDAAKALKNLATNDQNRAAIAAAGGIPPLVALVTSGSDSAKEEAARALGILAVNDHNRAAIAAAGGLPPLVALVTSGSDAAHGLGNLATNDQNKAAIMAAGGVQALQEIAKDGKMLVHRQVAQEALKHFPRESDSAEGGTKLGSDPATKPSTIVSAEKLRGEMRTLEAGNEELKAKAAEQLGTWAAVSDENRVAISRGGGPEALVALLVTGSDDAKWHAARALRNLANNCEAKDVILKAGGIATLEPVVRHGKGKVKEAADEALRLLSQKQEAKSIQATGQGKIAEAGDTIPTGEGTRVAVFSARFDGGPIEQKIRKVFQILCDRKYDILMVAADAGESFGDLTTEYLGRLHKEHGTMIAVCTKHYGEMTASAYSSHKELKFALDYEKFVKVLPLRVDDTYPPEPPGGPGHVYDKGYLARGYILSVFKPSVVFLECRENSEIEIAAQIANVLQKHKVAKDGSS</sequence>
<dbReference type="PROSITE" id="PS50176">
    <property type="entry name" value="ARM_REPEAT"/>
    <property type="match status" value="9"/>
</dbReference>
<dbReference type="PANTHER" id="PTHR23315:SF7">
    <property type="entry name" value="U-BOX DOMAIN-CONTAINING PROTEIN 4"/>
    <property type="match status" value="1"/>
</dbReference>
<evidence type="ECO:0000313" key="7">
    <source>
        <dbReference type="Proteomes" id="UP001152797"/>
    </source>
</evidence>
<dbReference type="Proteomes" id="UP001152797">
    <property type="component" value="Unassembled WGS sequence"/>
</dbReference>
<dbReference type="InterPro" id="IPR016024">
    <property type="entry name" value="ARM-type_fold"/>
</dbReference>
<dbReference type="AlphaFoldDB" id="A0A9P1D177"/>
<reference evidence="4" key="1">
    <citation type="submission" date="2022-10" db="EMBL/GenBank/DDBJ databases">
        <authorList>
            <person name="Chen Y."/>
            <person name="Dougan E. K."/>
            <person name="Chan C."/>
            <person name="Rhodes N."/>
            <person name="Thang M."/>
        </authorList>
    </citation>
    <scope>NUCLEOTIDE SEQUENCE</scope>
</reference>
<evidence type="ECO:0000256" key="2">
    <source>
        <dbReference type="SAM" id="MobiDB-lite"/>
    </source>
</evidence>
<evidence type="ECO:0000259" key="3">
    <source>
        <dbReference type="Pfam" id="PF25598"/>
    </source>
</evidence>
<feature type="repeat" description="ARM" evidence="1">
    <location>
        <begin position="304"/>
        <end position="346"/>
    </location>
</feature>
<evidence type="ECO:0000313" key="5">
    <source>
        <dbReference type="EMBL" id="CAL1153988.1"/>
    </source>
</evidence>
<feature type="repeat" description="ARM" evidence="1">
    <location>
        <begin position="386"/>
        <end position="428"/>
    </location>
</feature>